<gene>
    <name evidence="1" type="ORF">NXF25_018341</name>
</gene>
<proteinExistence type="predicted"/>
<name>A0AAW1ANB9_CROAD</name>
<protein>
    <submittedName>
        <fullName evidence="1">Uncharacterized protein</fullName>
    </submittedName>
</protein>
<keyword evidence="2" id="KW-1185">Reference proteome</keyword>
<comment type="caution">
    <text evidence="1">The sequence shown here is derived from an EMBL/GenBank/DDBJ whole genome shotgun (WGS) entry which is preliminary data.</text>
</comment>
<dbReference type="AlphaFoldDB" id="A0AAW1ANB9"/>
<evidence type="ECO:0000313" key="2">
    <source>
        <dbReference type="Proteomes" id="UP001474421"/>
    </source>
</evidence>
<sequence>MGTSPIVVKDTMIHAFMGTSTGVSKEALIHMDWSIFTAIVKDTGIHVSMPVLQAMVEGAMIHVFITTPTIMAEAIIPLVAIPIGAGTAMIRVATALLLATVSHVTQSADATAVEPFPVTLTESLPDHPSLQDVGHAAPIVAMIALSQKNIVLLVDLSTQFGLPCRADTSGPPKSSFGLLLKRPKESKNSYILDQVMIPSSPSFWKRITPAGTLLQPFSFLFSVASLQKIPSVTDRAKEMLLNTMHAGRLHSGWDHCYPNCSPMTMTVHPPPLTLSIMTPAQYSPGHPACIKPHNPCAPVHCWDGRSHYGYHGLPHSAAPYFTTPALPSPKCLPRSKSGYAPYRTY</sequence>
<dbReference type="EMBL" id="JAOTOJ010000019">
    <property type="protein sequence ID" value="KAK9391011.1"/>
    <property type="molecule type" value="Genomic_DNA"/>
</dbReference>
<dbReference type="Proteomes" id="UP001474421">
    <property type="component" value="Unassembled WGS sequence"/>
</dbReference>
<evidence type="ECO:0000313" key="1">
    <source>
        <dbReference type="EMBL" id="KAK9391011.1"/>
    </source>
</evidence>
<organism evidence="1 2">
    <name type="scientific">Crotalus adamanteus</name>
    <name type="common">Eastern diamondback rattlesnake</name>
    <dbReference type="NCBI Taxonomy" id="8729"/>
    <lineage>
        <taxon>Eukaryota</taxon>
        <taxon>Metazoa</taxon>
        <taxon>Chordata</taxon>
        <taxon>Craniata</taxon>
        <taxon>Vertebrata</taxon>
        <taxon>Euteleostomi</taxon>
        <taxon>Lepidosauria</taxon>
        <taxon>Squamata</taxon>
        <taxon>Bifurcata</taxon>
        <taxon>Unidentata</taxon>
        <taxon>Episquamata</taxon>
        <taxon>Toxicofera</taxon>
        <taxon>Serpentes</taxon>
        <taxon>Colubroidea</taxon>
        <taxon>Viperidae</taxon>
        <taxon>Crotalinae</taxon>
        <taxon>Crotalus</taxon>
    </lineage>
</organism>
<reference evidence="1 2" key="1">
    <citation type="journal article" date="2024" name="Proc. Natl. Acad. Sci. U.S.A.">
        <title>The genetic regulatory architecture and epigenomic basis for age-related changes in rattlesnake venom.</title>
        <authorList>
            <person name="Hogan M.P."/>
            <person name="Holding M.L."/>
            <person name="Nystrom G.S."/>
            <person name="Colston T.J."/>
            <person name="Bartlett D.A."/>
            <person name="Mason A.J."/>
            <person name="Ellsworth S.A."/>
            <person name="Rautsaw R.M."/>
            <person name="Lawrence K.C."/>
            <person name="Strickland J.L."/>
            <person name="He B."/>
            <person name="Fraser P."/>
            <person name="Margres M.J."/>
            <person name="Gilbert D.M."/>
            <person name="Gibbs H.L."/>
            <person name="Parkinson C.L."/>
            <person name="Rokyta D.R."/>
        </authorList>
    </citation>
    <scope>NUCLEOTIDE SEQUENCE [LARGE SCALE GENOMIC DNA]</scope>
    <source>
        <strain evidence="1">DRR0105</strain>
    </source>
</reference>
<accession>A0AAW1ANB9</accession>